<evidence type="ECO:0000313" key="18">
    <source>
        <dbReference type="Proteomes" id="UP000295302"/>
    </source>
</evidence>
<dbReference type="PIRSF" id="PIRSF038927">
    <property type="entry name" value="Catalase_clade2"/>
    <property type="match status" value="1"/>
</dbReference>
<feature type="binding site" evidence="13">
    <location>
        <position position="158"/>
    </location>
    <ligand>
        <name>heme</name>
        <dbReference type="ChEBI" id="CHEBI:30413"/>
    </ligand>
</feature>
<evidence type="ECO:0000313" key="17">
    <source>
        <dbReference type="EMBL" id="TDD39657.1"/>
    </source>
</evidence>
<dbReference type="PROSITE" id="PS00437">
    <property type="entry name" value="CATALASE_1"/>
    <property type="match status" value="1"/>
</dbReference>
<dbReference type="Proteomes" id="UP000295302">
    <property type="component" value="Unassembled WGS sequence"/>
</dbReference>
<evidence type="ECO:0000256" key="9">
    <source>
        <dbReference type="ARBA" id="ARBA00023324"/>
    </source>
</evidence>
<dbReference type="PROSITE" id="PS51402">
    <property type="entry name" value="CATALASE_3"/>
    <property type="match status" value="1"/>
</dbReference>
<dbReference type="GO" id="GO:0005829">
    <property type="term" value="C:cytosol"/>
    <property type="evidence" value="ECO:0007669"/>
    <property type="project" value="TreeGrafter"/>
</dbReference>
<feature type="active site" evidence="11">
    <location>
        <position position="72"/>
    </location>
</feature>
<comment type="function">
    <text evidence="10">Decomposes hydrogen peroxide into water and oxygen; serves to protect cells from the toxic effects of hydrogen peroxide.</text>
</comment>
<evidence type="ECO:0000256" key="6">
    <source>
        <dbReference type="ARBA" id="ARBA00022723"/>
    </source>
</evidence>
<dbReference type="InterPro" id="IPR024712">
    <property type="entry name" value="Catalase_clade2"/>
</dbReference>
<dbReference type="FunFam" id="2.40.180.10:FF:000003">
    <property type="entry name" value="Catalase"/>
    <property type="match status" value="1"/>
</dbReference>
<evidence type="ECO:0000256" key="8">
    <source>
        <dbReference type="ARBA" id="ARBA00023004"/>
    </source>
</evidence>
<dbReference type="RefSeq" id="WP_132619487.1">
    <property type="nucleotide sequence ID" value="NZ_SMKQ01000164.1"/>
</dbReference>
<dbReference type="GO" id="GO:0004096">
    <property type="term" value="F:catalase activity"/>
    <property type="evidence" value="ECO:0007669"/>
    <property type="project" value="UniProtKB-UniRule"/>
</dbReference>
<dbReference type="GO" id="GO:0020037">
    <property type="term" value="F:heme binding"/>
    <property type="evidence" value="ECO:0007669"/>
    <property type="project" value="UniProtKB-UniRule"/>
</dbReference>
<dbReference type="InterPro" id="IPR010582">
    <property type="entry name" value="Catalase_immune_responsive"/>
</dbReference>
<feature type="binding site" evidence="13">
    <location>
        <position position="109"/>
    </location>
    <ligand>
        <name>heme</name>
        <dbReference type="ChEBI" id="CHEBI:30413"/>
    </ligand>
</feature>
<dbReference type="InterPro" id="IPR020835">
    <property type="entry name" value="Catalase_sf"/>
</dbReference>
<name>A0A4V2YJP3_9ACTN</name>
<evidence type="ECO:0000256" key="3">
    <source>
        <dbReference type="ARBA" id="ARBA00012314"/>
    </source>
</evidence>
<evidence type="ECO:0000256" key="5">
    <source>
        <dbReference type="ARBA" id="ARBA00022617"/>
    </source>
</evidence>
<keyword evidence="18" id="KW-1185">Reference proteome</keyword>
<dbReference type="Gene3D" id="1.20.1370.20">
    <property type="match status" value="1"/>
</dbReference>
<dbReference type="Pfam" id="PF18011">
    <property type="entry name" value="Catalase_C"/>
    <property type="match status" value="1"/>
</dbReference>
<dbReference type="EMBL" id="SMKQ01000164">
    <property type="protein sequence ID" value="TDD39657.1"/>
    <property type="molecule type" value="Genomic_DNA"/>
</dbReference>
<comment type="similarity">
    <text evidence="2">Belongs to the catalase family. HPII subfamily.</text>
</comment>
<comment type="caution">
    <text evidence="17">The sequence shown here is derived from an EMBL/GenBank/DDBJ whole genome shotgun (WGS) entry which is preliminary data.</text>
</comment>
<dbReference type="PANTHER" id="PTHR42821">
    <property type="entry name" value="CATALASE"/>
    <property type="match status" value="1"/>
</dbReference>
<keyword evidence="5 10" id="KW-0349">Heme</keyword>
<dbReference type="InterPro" id="IPR024708">
    <property type="entry name" value="Catalase_AS"/>
</dbReference>
<evidence type="ECO:0000256" key="11">
    <source>
        <dbReference type="PIRSR" id="PIRSR038927-1"/>
    </source>
</evidence>
<accession>A0A4V2YJP3</accession>
<dbReference type="Pfam" id="PF00199">
    <property type="entry name" value="Catalase"/>
    <property type="match status" value="1"/>
</dbReference>
<dbReference type="PRINTS" id="PR00067">
    <property type="entry name" value="CATALASE"/>
</dbReference>
<keyword evidence="4 10" id="KW-0575">Peroxidase</keyword>
<dbReference type="InterPro" id="IPR043156">
    <property type="entry name" value="Catalase_clade2_helical"/>
</dbReference>
<keyword evidence="8 10" id="KW-0408">Iron</keyword>
<evidence type="ECO:0000256" key="15">
    <source>
        <dbReference type="RuleBase" id="RU000498"/>
    </source>
</evidence>
<dbReference type="OrthoDB" id="3169619at2"/>
<comment type="cofactor">
    <cofactor evidence="1 10 12">
        <name>heme</name>
        <dbReference type="ChEBI" id="CHEBI:30413"/>
    </cofactor>
</comment>
<dbReference type="Gene3D" id="2.40.180.10">
    <property type="entry name" value="Catalase core domain"/>
    <property type="match status" value="1"/>
</dbReference>
<dbReference type="GO" id="GO:0042744">
    <property type="term" value="P:hydrogen peroxide catabolic process"/>
    <property type="evidence" value="ECO:0007669"/>
    <property type="project" value="UniProtKB-UniRule"/>
</dbReference>
<dbReference type="SMART" id="SM01060">
    <property type="entry name" value="Catalase"/>
    <property type="match status" value="1"/>
</dbReference>
<feature type="binding site" description="axial binding residue" evidence="12">
    <location>
        <position position="359"/>
    </location>
    <ligand>
        <name>heme</name>
        <dbReference type="ChEBI" id="CHEBI:30413"/>
    </ligand>
    <ligandPart>
        <name>Fe</name>
        <dbReference type="ChEBI" id="CHEBI:18248"/>
    </ligandPart>
</feature>
<comment type="catalytic activity">
    <reaction evidence="10 15">
        <text>2 H2O2 = O2 + 2 H2O</text>
        <dbReference type="Rhea" id="RHEA:20309"/>
        <dbReference type="ChEBI" id="CHEBI:15377"/>
        <dbReference type="ChEBI" id="CHEBI:15379"/>
        <dbReference type="ChEBI" id="CHEBI:16240"/>
        <dbReference type="EC" id="1.11.1.6"/>
    </reaction>
</comment>
<dbReference type="InterPro" id="IPR018028">
    <property type="entry name" value="Catalase"/>
</dbReference>
<dbReference type="Gene3D" id="3.40.50.880">
    <property type="match status" value="1"/>
</dbReference>
<feature type="binding site" evidence="13">
    <location>
        <position position="366"/>
    </location>
    <ligand>
        <name>heme</name>
        <dbReference type="ChEBI" id="CHEBI:30413"/>
    </ligand>
</feature>
<feature type="binding site" evidence="13">
    <location>
        <position position="355"/>
    </location>
    <ligand>
        <name>heme</name>
        <dbReference type="ChEBI" id="CHEBI:30413"/>
    </ligand>
</feature>
<dbReference type="InterPro" id="IPR011614">
    <property type="entry name" value="Catalase_core"/>
</dbReference>
<dbReference type="PROSITE" id="PS00438">
    <property type="entry name" value="CATALASE_2"/>
    <property type="match status" value="1"/>
</dbReference>
<dbReference type="GO" id="GO:0006979">
    <property type="term" value="P:response to oxidative stress"/>
    <property type="evidence" value="ECO:0007669"/>
    <property type="project" value="InterPro"/>
</dbReference>
<dbReference type="CDD" id="cd03132">
    <property type="entry name" value="GATase1_catalase"/>
    <property type="match status" value="1"/>
</dbReference>
<proteinExistence type="inferred from homology"/>
<organism evidence="17 18">
    <name type="scientific">Nonomuraea terrae</name>
    <dbReference type="NCBI Taxonomy" id="2530383"/>
    <lineage>
        <taxon>Bacteria</taxon>
        <taxon>Bacillati</taxon>
        <taxon>Actinomycetota</taxon>
        <taxon>Actinomycetes</taxon>
        <taxon>Streptosporangiales</taxon>
        <taxon>Streptosporangiaceae</taxon>
        <taxon>Nonomuraea</taxon>
    </lineage>
</organism>
<evidence type="ECO:0000256" key="2">
    <source>
        <dbReference type="ARBA" id="ARBA00010660"/>
    </source>
</evidence>
<evidence type="ECO:0000256" key="13">
    <source>
        <dbReference type="PIRSR" id="PIRSR038927-3"/>
    </source>
</evidence>
<dbReference type="Pfam" id="PF06628">
    <property type="entry name" value="Catalase-rel"/>
    <property type="match status" value="1"/>
</dbReference>
<feature type="domain" description="Catalase core" evidence="16">
    <location>
        <begin position="25"/>
        <end position="413"/>
    </location>
</feature>
<dbReference type="InterPro" id="IPR041399">
    <property type="entry name" value="Catalase_large_C"/>
</dbReference>
<keyword evidence="9 10" id="KW-0376">Hydrogen peroxide</keyword>
<evidence type="ECO:0000259" key="16">
    <source>
        <dbReference type="SMART" id="SM01060"/>
    </source>
</evidence>
<gene>
    <name evidence="17" type="ORF">E1286_35025</name>
</gene>
<sequence length="667" mass="74347">MRPKRDAKDQQLDEFRVPLDDVTMTTDQGIPVDHTDDSLKAGMRGPTLLEDFHFREKLTRFDHERIPERVVHARGAGAYGVFELYEPLGDLTAAEFLNDTSVKTPTFVRFSTVAGSRGSADTVRDVRGFATKFYTTQGNFDIVANNFPVFFIQDGIKFPDFVHAVKPEPHNEIPQAQSAHDTFWDFVQLQPESLHMVMWLMSDRAIPRSYRMMQGFGVHTFRLVNAQGKGTFVKWHWRPVLGTYSLVWDEVLRIQGNDPDYNRRDLWEAIERGAYPEYELCVQLVPEEREHDFDFDLLDATKIIPEEQVPLRPIGKMTLNRNPQNFFAETEQVAFHTANIVPGIDFTNDPLLQARNFSYLDTQLLRLGGPNFSQIPINRPVSPVRNDQRDGFHQHMIHESRTSYEKNSISGGCPAAMNGYRHYTERVEGHKIRERSPSFQDFYRQATLFWNSMAGWEKGHIVAAYLFELGHVERKDIKEGVVAHLVKIHPDLGSQVAEGLGLPVPEGGPVHANASPALSMTNQPRGIATRRIAVLMADGTDAAAVTALRQALEGQGAICEIVAPAEGQAGGLPVDRQLSAASSVLYDAVVAADGAALASVGRAVFFVQEAFKHQKAIGAVGTGRQLLEAARLPNDVGVFVGDDIADAFADGVAGHRFYDRDIFAVPA</sequence>
<evidence type="ECO:0000256" key="4">
    <source>
        <dbReference type="ARBA" id="ARBA00022559"/>
    </source>
</evidence>
<evidence type="ECO:0000256" key="10">
    <source>
        <dbReference type="PIRNR" id="PIRNR038927"/>
    </source>
</evidence>
<feature type="cross-link" description="3'-histidyl-3-tyrosine (His-Tyr)" evidence="14">
    <location>
        <begin position="336"/>
        <end position="359"/>
    </location>
</feature>
<dbReference type="AlphaFoldDB" id="A0A4V2YJP3"/>
<protein>
    <recommendedName>
        <fullName evidence="3 10">Catalase</fullName>
        <ecNumber evidence="3 10">1.11.1.6</ecNumber>
    </recommendedName>
</protein>
<dbReference type="InterPro" id="IPR029062">
    <property type="entry name" value="Class_I_gatase-like"/>
</dbReference>
<evidence type="ECO:0000256" key="14">
    <source>
        <dbReference type="PIRSR" id="PIRSR038927-4"/>
    </source>
</evidence>
<reference evidence="17 18" key="1">
    <citation type="submission" date="2019-03" db="EMBL/GenBank/DDBJ databases">
        <title>Draft genome sequences of novel Actinobacteria.</title>
        <authorList>
            <person name="Sahin N."/>
            <person name="Ay H."/>
            <person name="Saygin H."/>
        </authorList>
    </citation>
    <scope>NUCLEOTIDE SEQUENCE [LARGE SCALE GENOMIC DNA]</scope>
    <source>
        <strain evidence="17 18">CH32</strain>
    </source>
</reference>
<feature type="active site" evidence="11">
    <location>
        <position position="145"/>
    </location>
</feature>
<keyword evidence="7 10" id="KW-0560">Oxidoreductase</keyword>
<dbReference type="SUPFAM" id="SSF52317">
    <property type="entry name" value="Class I glutamine amidotransferase-like"/>
    <property type="match status" value="1"/>
</dbReference>
<dbReference type="GO" id="GO:0046872">
    <property type="term" value="F:metal ion binding"/>
    <property type="evidence" value="ECO:0007669"/>
    <property type="project" value="UniProtKB-KW"/>
</dbReference>
<feature type="binding site" evidence="13">
    <location>
        <position position="69"/>
    </location>
    <ligand>
        <name>heme</name>
        <dbReference type="ChEBI" id="CHEBI:30413"/>
    </ligand>
</feature>
<evidence type="ECO:0000256" key="1">
    <source>
        <dbReference type="ARBA" id="ARBA00001971"/>
    </source>
</evidence>
<evidence type="ECO:0000256" key="7">
    <source>
        <dbReference type="ARBA" id="ARBA00023002"/>
    </source>
</evidence>
<dbReference type="SUPFAM" id="SSF56634">
    <property type="entry name" value="Heme-dependent catalase-like"/>
    <property type="match status" value="1"/>
</dbReference>
<keyword evidence="6 10" id="KW-0479">Metal-binding</keyword>
<evidence type="ECO:0000256" key="12">
    <source>
        <dbReference type="PIRSR" id="PIRSR038927-2"/>
    </source>
</evidence>
<dbReference type="PANTHER" id="PTHR42821:SF1">
    <property type="entry name" value="CATALASE-B"/>
    <property type="match status" value="1"/>
</dbReference>
<dbReference type="InterPro" id="IPR002226">
    <property type="entry name" value="Catalase_haem_BS"/>
</dbReference>
<dbReference type="EC" id="1.11.1.6" evidence="3 10"/>